<evidence type="ECO:0000313" key="2">
    <source>
        <dbReference type="Proteomes" id="UP001206483"/>
    </source>
</evidence>
<gene>
    <name evidence="1" type="ORF">FHR36_002441</name>
</gene>
<evidence type="ECO:0000313" key="1">
    <source>
        <dbReference type="EMBL" id="MCP2309317.1"/>
    </source>
</evidence>
<organism evidence="1 2">
    <name type="scientific">Kitasatospora paracochleata</name>
    <dbReference type="NCBI Taxonomy" id="58354"/>
    <lineage>
        <taxon>Bacteria</taxon>
        <taxon>Bacillati</taxon>
        <taxon>Actinomycetota</taxon>
        <taxon>Actinomycetes</taxon>
        <taxon>Kitasatosporales</taxon>
        <taxon>Streptomycetaceae</taxon>
        <taxon>Kitasatospora</taxon>
    </lineage>
</organism>
<name>A0ABT1IW11_9ACTN</name>
<keyword evidence="2" id="KW-1185">Reference proteome</keyword>
<dbReference type="Proteomes" id="UP001206483">
    <property type="component" value="Unassembled WGS sequence"/>
</dbReference>
<protein>
    <submittedName>
        <fullName evidence="1">Uncharacterized protein</fullName>
    </submittedName>
</protein>
<reference evidence="1 2" key="1">
    <citation type="submission" date="2022-06" db="EMBL/GenBank/DDBJ databases">
        <title>Sequencing the genomes of 1000 actinobacteria strains.</title>
        <authorList>
            <person name="Klenk H.-P."/>
        </authorList>
    </citation>
    <scope>NUCLEOTIDE SEQUENCE [LARGE SCALE GENOMIC DNA]</scope>
    <source>
        <strain evidence="1 2">DSM 41656</strain>
    </source>
</reference>
<proteinExistence type="predicted"/>
<comment type="caution">
    <text evidence="1">The sequence shown here is derived from an EMBL/GenBank/DDBJ whole genome shotgun (WGS) entry which is preliminary data.</text>
</comment>
<dbReference type="EMBL" id="JAMZDX010000002">
    <property type="protein sequence ID" value="MCP2309317.1"/>
    <property type="molecule type" value="Genomic_DNA"/>
</dbReference>
<sequence>MSITALLAENDHDLFFDIAVPIHQHPDAMSDYRWRSWGTEHGEDEYRCHYEPDGNRPALLTTTVVRIPAADLALPAPVGRPGDHQADGHSRLTVTAWRPVRVGRAAEGRGHGT</sequence>
<accession>A0ABT1IW11</accession>
<dbReference type="RefSeq" id="WP_253796333.1">
    <property type="nucleotide sequence ID" value="NZ_BAAAUB010000042.1"/>
</dbReference>